<keyword evidence="3" id="KW-1185">Reference proteome</keyword>
<feature type="domain" description="DUF4268" evidence="1">
    <location>
        <begin position="10"/>
        <end position="144"/>
    </location>
</feature>
<reference evidence="2 3" key="1">
    <citation type="submission" date="2018-03" db="EMBL/GenBank/DDBJ databases">
        <authorList>
            <person name="Keele B.F."/>
        </authorList>
    </citation>
    <scope>NUCLEOTIDE SEQUENCE [LARGE SCALE GENOMIC DNA]</scope>
    <source>
        <strain evidence="2 3">YL28-9</strain>
    </source>
</reference>
<dbReference type="InterPro" id="IPR025364">
    <property type="entry name" value="DUF4268"/>
</dbReference>
<protein>
    <submittedName>
        <fullName evidence="2">DUF4268 domain-containing protein</fullName>
    </submittedName>
</protein>
<proteinExistence type="predicted"/>
<dbReference type="Pfam" id="PF14088">
    <property type="entry name" value="DUF4268"/>
    <property type="match status" value="1"/>
</dbReference>
<comment type="caution">
    <text evidence="2">The sequence shown here is derived from an EMBL/GenBank/DDBJ whole genome shotgun (WGS) entry which is preliminary data.</text>
</comment>
<sequence length="153" mass="17718">MYTRDETRQIRQAFWTAFGQYMALHPSAEGEKVGWINYKTGIKHLYFKMDAGSHHASIAIEMAHPDAGIRALMYEQFLPFRTLLHGMLGEEWDWSSEHQDAFGKTSARIGTELGGVSVFNRSDWPALISFFKPRMLVLDAFWTDAQYSFELFR</sequence>
<dbReference type="AlphaFoldDB" id="A0A2T3HL94"/>
<dbReference type="RefSeq" id="WP_107215472.1">
    <property type="nucleotide sequence ID" value="NZ_KZ686269.1"/>
</dbReference>
<dbReference type="EMBL" id="PYLS01000005">
    <property type="protein sequence ID" value="PST83212.1"/>
    <property type="molecule type" value="Genomic_DNA"/>
</dbReference>
<dbReference type="OrthoDB" id="1467516at2"/>
<evidence type="ECO:0000313" key="3">
    <source>
        <dbReference type="Proteomes" id="UP000240912"/>
    </source>
</evidence>
<gene>
    <name evidence="2" type="ORF">C7T94_11480</name>
</gene>
<evidence type="ECO:0000259" key="1">
    <source>
        <dbReference type="Pfam" id="PF14088"/>
    </source>
</evidence>
<accession>A0A2T3HL94</accession>
<name>A0A2T3HL94_9SPHI</name>
<organism evidence="2 3">
    <name type="scientific">Pedobacter yulinensis</name>
    <dbReference type="NCBI Taxonomy" id="2126353"/>
    <lineage>
        <taxon>Bacteria</taxon>
        <taxon>Pseudomonadati</taxon>
        <taxon>Bacteroidota</taxon>
        <taxon>Sphingobacteriia</taxon>
        <taxon>Sphingobacteriales</taxon>
        <taxon>Sphingobacteriaceae</taxon>
        <taxon>Pedobacter</taxon>
    </lineage>
</organism>
<dbReference type="Proteomes" id="UP000240912">
    <property type="component" value="Unassembled WGS sequence"/>
</dbReference>
<evidence type="ECO:0000313" key="2">
    <source>
        <dbReference type="EMBL" id="PST83212.1"/>
    </source>
</evidence>